<dbReference type="PROSITE" id="PS51318">
    <property type="entry name" value="TAT"/>
    <property type="match status" value="1"/>
</dbReference>
<dbReference type="OrthoDB" id="9801383at2"/>
<reference evidence="1 2" key="1">
    <citation type="submission" date="2018-02" db="EMBL/GenBank/DDBJ databases">
        <title>Comparative genomes isolates from brazilian mangrove.</title>
        <authorList>
            <person name="Araujo J.E."/>
            <person name="Taketani R.G."/>
            <person name="Silva M.C.P."/>
            <person name="Loureco M.V."/>
            <person name="Andreote F.D."/>
        </authorList>
    </citation>
    <scope>NUCLEOTIDE SEQUENCE [LARGE SCALE GENOMIC DNA]</scope>
    <source>
        <strain evidence="1 2">Nap-Phe MGV</strain>
    </source>
</reference>
<organism evidence="1 2">
    <name type="scientific">Blastopirellula marina</name>
    <dbReference type="NCBI Taxonomy" id="124"/>
    <lineage>
        <taxon>Bacteria</taxon>
        <taxon>Pseudomonadati</taxon>
        <taxon>Planctomycetota</taxon>
        <taxon>Planctomycetia</taxon>
        <taxon>Pirellulales</taxon>
        <taxon>Pirellulaceae</taxon>
        <taxon>Blastopirellula</taxon>
    </lineage>
</organism>
<name>A0A2S8GNW9_9BACT</name>
<dbReference type="InterPro" id="IPR006311">
    <property type="entry name" value="TAT_signal"/>
</dbReference>
<sequence>MTVSKSRREFLSDTFSVFGAFAVGGALSTFGARTAKGEMVKQSLSLVPAVDEATGLPLLKLPEGFRYISYGWTGDEMNDGQVTPPMHDGMGVVAKSGNLLMLTRNHENSKVGPSFQFKDGQPYDSKATGGCTQLIFDTKFERWIESYGAISGTVRNCAGGVTPWGSWLTCEETMVDQNDGNDLAKFEKTHGWVFEVPSEKTASAEPIKDMGRFVHEAVAVDRESGYVYLTEDAGSAGFYRYRPFVPGKLSAGGTLEMAEAVGQSDLRGGFPDGSSFAVRWHRIANPALESSDPSLKVDTVYEQGKKLGGSTFSRLEGCWYGNGLIYFDATDGGAAKAGQIWQYDPRQETVTLLYESRNKRILNMPDNLCVSPLGGLILCEDNDYAGEDPLPQRMLALTKEGHLSNFAENNIVLDGERNGIKGSFVDKEWAGSTFSPDGKWLFANIQTPGITVAITGPWKDLLI</sequence>
<proteinExistence type="predicted"/>
<dbReference type="SUPFAM" id="SSF63825">
    <property type="entry name" value="YWTD domain"/>
    <property type="match status" value="1"/>
</dbReference>
<dbReference type="Proteomes" id="UP000237819">
    <property type="component" value="Unassembled WGS sequence"/>
</dbReference>
<dbReference type="PANTHER" id="PTHR35399">
    <property type="entry name" value="SLR8030 PROTEIN"/>
    <property type="match status" value="1"/>
</dbReference>
<protein>
    <submittedName>
        <fullName evidence="1">Phosphatase</fullName>
    </submittedName>
</protein>
<evidence type="ECO:0000313" key="1">
    <source>
        <dbReference type="EMBL" id="PQO46112.1"/>
    </source>
</evidence>
<dbReference type="EMBL" id="PUHZ01000011">
    <property type="protein sequence ID" value="PQO46112.1"/>
    <property type="molecule type" value="Genomic_DNA"/>
</dbReference>
<dbReference type="RefSeq" id="WP_105335490.1">
    <property type="nucleotide sequence ID" value="NZ_PUHZ01000011.1"/>
</dbReference>
<dbReference type="InterPro" id="IPR008557">
    <property type="entry name" value="PhoX"/>
</dbReference>
<dbReference type="Pfam" id="PF05787">
    <property type="entry name" value="PhoX"/>
    <property type="match status" value="2"/>
</dbReference>
<gene>
    <name evidence="1" type="ORF">C5Y93_11085</name>
</gene>
<dbReference type="PANTHER" id="PTHR35399:SF4">
    <property type="entry name" value="MEMBRANE PROTEIN"/>
    <property type="match status" value="1"/>
</dbReference>
<dbReference type="AlphaFoldDB" id="A0A2S8GNW9"/>
<accession>A0A2S8GNW9</accession>
<comment type="caution">
    <text evidence="1">The sequence shown here is derived from an EMBL/GenBank/DDBJ whole genome shotgun (WGS) entry which is preliminary data.</text>
</comment>
<evidence type="ECO:0000313" key="2">
    <source>
        <dbReference type="Proteomes" id="UP000237819"/>
    </source>
</evidence>